<evidence type="ECO:0000313" key="3">
    <source>
        <dbReference type="Proteomes" id="UP000243528"/>
    </source>
</evidence>
<feature type="transmembrane region" description="Helical" evidence="1">
    <location>
        <begin position="7"/>
        <end position="26"/>
    </location>
</feature>
<keyword evidence="1" id="KW-1133">Transmembrane helix</keyword>
<reference evidence="2 3" key="1">
    <citation type="submission" date="2018-03" db="EMBL/GenBank/DDBJ databases">
        <title>Genomic Encyclopedia of Archaeal and Bacterial Type Strains, Phase II (KMG-II): from individual species to whole genera.</title>
        <authorList>
            <person name="Goeker M."/>
        </authorList>
    </citation>
    <scope>NUCLEOTIDE SEQUENCE [LARGE SCALE GENOMIC DNA]</scope>
    <source>
        <strain evidence="2 3">DSM 45211</strain>
    </source>
</reference>
<protein>
    <submittedName>
        <fullName evidence="2">Uncharacterized protein</fullName>
    </submittedName>
</protein>
<dbReference type="RefSeq" id="WP_129711111.1">
    <property type="nucleotide sequence ID" value="NZ_PYGE01000018.1"/>
</dbReference>
<dbReference type="Proteomes" id="UP000243528">
    <property type="component" value="Unassembled WGS sequence"/>
</dbReference>
<proteinExistence type="predicted"/>
<keyword evidence="3" id="KW-1185">Reference proteome</keyword>
<gene>
    <name evidence="2" type="ORF">CLV30_11814</name>
</gene>
<keyword evidence="1" id="KW-0812">Transmembrane</keyword>
<dbReference type="AlphaFoldDB" id="A0A2P8DPJ1"/>
<dbReference type="EMBL" id="PYGE01000018">
    <property type="protein sequence ID" value="PSK99113.1"/>
    <property type="molecule type" value="Genomic_DNA"/>
</dbReference>
<organism evidence="2 3">
    <name type="scientific">Haloactinopolyspora alba</name>
    <dbReference type="NCBI Taxonomy" id="648780"/>
    <lineage>
        <taxon>Bacteria</taxon>
        <taxon>Bacillati</taxon>
        <taxon>Actinomycetota</taxon>
        <taxon>Actinomycetes</taxon>
        <taxon>Jiangellales</taxon>
        <taxon>Jiangellaceae</taxon>
        <taxon>Haloactinopolyspora</taxon>
    </lineage>
</organism>
<feature type="transmembrane region" description="Helical" evidence="1">
    <location>
        <begin position="32"/>
        <end position="52"/>
    </location>
</feature>
<keyword evidence="1" id="KW-0472">Membrane</keyword>
<comment type="caution">
    <text evidence="2">The sequence shown here is derived from an EMBL/GenBank/DDBJ whole genome shotgun (WGS) entry which is preliminary data.</text>
</comment>
<accession>A0A2P8DPJ1</accession>
<evidence type="ECO:0000313" key="2">
    <source>
        <dbReference type="EMBL" id="PSK99113.1"/>
    </source>
</evidence>
<name>A0A2P8DPJ1_9ACTN</name>
<evidence type="ECO:0000256" key="1">
    <source>
        <dbReference type="SAM" id="Phobius"/>
    </source>
</evidence>
<sequence length="68" mass="7361">MKKIKEYRLGIAVLLLVLPLVAILLGNVGVPQLIILAVLWIVAVALVAWHVVDHVRQGRQPLHPGDGG</sequence>